<evidence type="ECO:0000313" key="2">
    <source>
        <dbReference type="EMBL" id="MEF3831629.1"/>
    </source>
</evidence>
<protein>
    <submittedName>
        <fullName evidence="2">DUF3575 domain-containing protein</fullName>
    </submittedName>
</protein>
<evidence type="ECO:0000313" key="3">
    <source>
        <dbReference type="Proteomes" id="UP001337305"/>
    </source>
</evidence>
<dbReference type="EMBL" id="JAODOP010000001">
    <property type="protein sequence ID" value="MEF3831629.1"/>
    <property type="molecule type" value="Genomic_DNA"/>
</dbReference>
<reference evidence="2 3" key="1">
    <citation type="submission" date="2022-09" db="EMBL/GenBank/DDBJ databases">
        <title>Genome sequencing of Flavivirga sp. MEBiC05379.</title>
        <authorList>
            <person name="Oh H.-M."/>
            <person name="Kwon K.K."/>
            <person name="Park M.J."/>
            <person name="Yang S.-H."/>
        </authorList>
    </citation>
    <scope>NUCLEOTIDE SEQUENCE [LARGE SCALE GENOMIC DNA]</scope>
    <source>
        <strain evidence="2 3">MEBiC05379</strain>
    </source>
</reference>
<feature type="signal peptide" evidence="1">
    <location>
        <begin position="1"/>
        <end position="20"/>
    </location>
</feature>
<dbReference type="SUPFAM" id="SSF103515">
    <property type="entry name" value="Autotransporter"/>
    <property type="match status" value="1"/>
</dbReference>
<name>A0ABU7XMC3_9FLAO</name>
<proteinExistence type="predicted"/>
<dbReference type="RefSeq" id="WP_303308639.1">
    <property type="nucleotide sequence ID" value="NZ_JAODOP010000001.1"/>
</dbReference>
<dbReference type="Pfam" id="PF12099">
    <property type="entry name" value="DUF3575"/>
    <property type="match status" value="1"/>
</dbReference>
<gene>
    <name evidence="2" type="ORF">N1F79_00670</name>
</gene>
<evidence type="ECO:0000256" key="1">
    <source>
        <dbReference type="SAM" id="SignalP"/>
    </source>
</evidence>
<feature type="chain" id="PRO_5045885498" evidence="1">
    <location>
        <begin position="21"/>
        <end position="183"/>
    </location>
</feature>
<dbReference type="InterPro" id="IPR036709">
    <property type="entry name" value="Autotransporte_beta_dom_sf"/>
</dbReference>
<accession>A0ABU7XMC3</accession>
<comment type="caution">
    <text evidence="2">The sequence shown here is derived from an EMBL/GenBank/DDBJ whole genome shotgun (WGS) entry which is preliminary data.</text>
</comment>
<sequence length="183" mass="19650">MKKLLLCAAIAVFTLSNVNAQENVIKVNPLAVLGGTDLVSYERVLGEHTSGIISAAIGGFKLGDIKYSSFGAGLQYRYYFDDVLDGWYGGAVVSYQNGKTEIEDGFFGGGSNDEEFDFTAIGGGLKVGHQWVWDSGFSLDLNIGASYKSFDYDFTDGTSTSTQDLFKASGTLPTFGFGLGYAW</sequence>
<dbReference type="Gene3D" id="2.40.128.130">
    <property type="entry name" value="Autotransporter beta-domain"/>
    <property type="match status" value="1"/>
</dbReference>
<organism evidence="2 3">
    <name type="scientific">Flavivirga spongiicola</name>
    <dbReference type="NCBI Taxonomy" id="421621"/>
    <lineage>
        <taxon>Bacteria</taxon>
        <taxon>Pseudomonadati</taxon>
        <taxon>Bacteroidota</taxon>
        <taxon>Flavobacteriia</taxon>
        <taxon>Flavobacteriales</taxon>
        <taxon>Flavobacteriaceae</taxon>
        <taxon>Flavivirga</taxon>
    </lineage>
</organism>
<dbReference type="InterPro" id="IPR021958">
    <property type="entry name" value="DUF3575"/>
</dbReference>
<keyword evidence="3" id="KW-1185">Reference proteome</keyword>
<dbReference type="Proteomes" id="UP001337305">
    <property type="component" value="Unassembled WGS sequence"/>
</dbReference>
<keyword evidence="1" id="KW-0732">Signal</keyword>